<keyword evidence="11" id="KW-1015">Disulfide bond</keyword>
<dbReference type="FunFam" id="1.20.1370.10:FF:000001">
    <property type="entry name" value="Phenoloxidase 2"/>
    <property type="match status" value="1"/>
</dbReference>
<dbReference type="FunFam" id="1.10.1280.10:FF:000004">
    <property type="entry name" value="Hemocyanin subunit 2"/>
    <property type="match status" value="1"/>
</dbReference>
<comment type="catalytic activity">
    <reaction evidence="12">
        <text>2 L-dopa + O2 = 2 L-dopaquinone + 2 H2O</text>
        <dbReference type="Rhea" id="RHEA:34287"/>
        <dbReference type="ChEBI" id="CHEBI:15377"/>
        <dbReference type="ChEBI" id="CHEBI:15379"/>
        <dbReference type="ChEBI" id="CHEBI:57504"/>
        <dbReference type="ChEBI" id="CHEBI:57924"/>
        <dbReference type="EC" id="1.14.18.1"/>
    </reaction>
</comment>
<evidence type="ECO:0000259" key="14">
    <source>
        <dbReference type="PROSITE" id="PS00498"/>
    </source>
</evidence>
<dbReference type="FunFam" id="2.60.40.1520:FF:000001">
    <property type="entry name" value="Hemocyanin subunit 2"/>
    <property type="match status" value="1"/>
</dbReference>
<comment type="cofactor">
    <cofactor evidence="1">
        <name>Cu(2+)</name>
        <dbReference type="ChEBI" id="CHEBI:29036"/>
    </cofactor>
</comment>
<feature type="domain" description="Tyrosinase copper-binding" evidence="14">
    <location>
        <begin position="402"/>
        <end position="413"/>
    </location>
</feature>
<dbReference type="InterPro" id="IPR008922">
    <property type="entry name" value="Di-copper_centre_dom_sf"/>
</dbReference>
<comment type="subcellular location">
    <subcellularLocation>
        <location evidence="2">Secreted</location>
    </subcellularLocation>
</comment>
<dbReference type="InterPro" id="IPR005204">
    <property type="entry name" value="Hemocyanin_N"/>
</dbReference>
<dbReference type="STRING" id="7370.A0A1I8NBL4"/>
<dbReference type="Pfam" id="PF03723">
    <property type="entry name" value="Hemocyanin_C"/>
    <property type="match status" value="1"/>
</dbReference>
<dbReference type="InterPro" id="IPR014756">
    <property type="entry name" value="Ig_E-set"/>
</dbReference>
<dbReference type="KEGG" id="mde:101890876"/>
<dbReference type="Pfam" id="PF03722">
    <property type="entry name" value="Hemocyanin_N"/>
    <property type="match status" value="1"/>
</dbReference>
<evidence type="ECO:0000256" key="11">
    <source>
        <dbReference type="ARBA" id="ARBA00023157"/>
    </source>
</evidence>
<dbReference type="InterPro" id="IPR002227">
    <property type="entry name" value="Tyrosinase_Cu-bd"/>
</dbReference>
<dbReference type="InterPro" id="IPR005203">
    <property type="entry name" value="Hemocyanin_C"/>
</dbReference>
<dbReference type="InterPro" id="IPR000896">
    <property type="entry name" value="Hemocyanin/hexamerin_mid_dom"/>
</dbReference>
<dbReference type="InterPro" id="IPR036697">
    <property type="entry name" value="Hemocyanin_N_sf"/>
</dbReference>
<keyword evidence="16" id="KW-1185">Reference proteome</keyword>
<evidence type="ECO:0000256" key="5">
    <source>
        <dbReference type="ARBA" id="ARBA00022525"/>
    </source>
</evidence>
<dbReference type="Pfam" id="PF00372">
    <property type="entry name" value="Hemocyanin_M"/>
    <property type="match status" value="1"/>
</dbReference>
<dbReference type="InterPro" id="IPR037020">
    <property type="entry name" value="Hemocyanin_C_sf"/>
</dbReference>
<evidence type="ECO:0000313" key="16">
    <source>
        <dbReference type="Proteomes" id="UP001652621"/>
    </source>
</evidence>
<dbReference type="GO" id="GO:0042438">
    <property type="term" value="P:melanin biosynthetic process"/>
    <property type="evidence" value="ECO:0007669"/>
    <property type="project" value="UniProtKB-KW"/>
</dbReference>
<dbReference type="GO" id="GO:0035011">
    <property type="term" value="P:melanotic encapsulation of foreign target"/>
    <property type="evidence" value="ECO:0007669"/>
    <property type="project" value="UniProtKB-ARBA"/>
</dbReference>
<comment type="catalytic activity">
    <reaction evidence="13">
        <text>L-tyrosine + O2 = L-dopaquinone + H2O</text>
        <dbReference type="Rhea" id="RHEA:18117"/>
        <dbReference type="ChEBI" id="CHEBI:15377"/>
        <dbReference type="ChEBI" id="CHEBI:15379"/>
        <dbReference type="ChEBI" id="CHEBI:57924"/>
        <dbReference type="ChEBI" id="CHEBI:58315"/>
        <dbReference type="EC" id="1.14.18.1"/>
    </reaction>
</comment>
<organism evidence="15">
    <name type="scientific">Musca domestica</name>
    <name type="common">House fly</name>
    <dbReference type="NCBI Taxonomy" id="7370"/>
    <lineage>
        <taxon>Eukaryota</taxon>
        <taxon>Metazoa</taxon>
        <taxon>Ecdysozoa</taxon>
        <taxon>Arthropoda</taxon>
        <taxon>Hexapoda</taxon>
        <taxon>Insecta</taxon>
        <taxon>Pterygota</taxon>
        <taxon>Neoptera</taxon>
        <taxon>Endopterygota</taxon>
        <taxon>Diptera</taxon>
        <taxon>Brachycera</taxon>
        <taxon>Muscomorpha</taxon>
        <taxon>Muscoidea</taxon>
        <taxon>Muscidae</taxon>
        <taxon>Musca</taxon>
    </lineage>
</organism>
<keyword evidence="6" id="KW-0479">Metal-binding</keyword>
<dbReference type="PROSITE" id="PS00210">
    <property type="entry name" value="HEMOCYANIN_2"/>
    <property type="match status" value="1"/>
</dbReference>
<evidence type="ECO:0000256" key="1">
    <source>
        <dbReference type="ARBA" id="ARBA00001973"/>
    </source>
</evidence>
<comment type="similarity">
    <text evidence="3">Belongs to the tyrosinase family.</text>
</comment>
<proteinExistence type="inferred from homology"/>
<dbReference type="Gene3D" id="2.60.40.1520">
    <property type="entry name" value="Hemocyanin, C-terminal domain"/>
    <property type="match status" value="1"/>
</dbReference>
<name>A0A1I8NBL4_MUSDO</name>
<dbReference type="PANTHER" id="PTHR11511:SF4">
    <property type="entry name" value="PHENOLOXIDASE 2-RELATED"/>
    <property type="match status" value="1"/>
</dbReference>
<accession>A0A1I8NBL4</accession>
<dbReference type="EnsemblMetazoa" id="MDOA013572-RA">
    <property type="protein sequence ID" value="MDOA013572-PA"/>
    <property type="gene ID" value="MDOA013572"/>
</dbReference>
<keyword evidence="7" id="KW-0560">Oxidoreductase</keyword>
<dbReference type="AlphaFoldDB" id="A0A1I8NBL4"/>
<keyword evidence="9" id="KW-0503">Monooxygenase</keyword>
<evidence type="ECO:0000256" key="9">
    <source>
        <dbReference type="ARBA" id="ARBA00023033"/>
    </source>
</evidence>
<reference evidence="15" key="1">
    <citation type="submission" date="2020-05" db="UniProtKB">
        <authorList>
            <consortium name="EnsemblMetazoa"/>
        </authorList>
    </citation>
    <scope>IDENTIFICATION</scope>
    <source>
        <strain evidence="15">Aabys</strain>
    </source>
</reference>
<evidence type="ECO:0000256" key="3">
    <source>
        <dbReference type="ARBA" id="ARBA00009928"/>
    </source>
</evidence>
<dbReference type="InterPro" id="IPR013788">
    <property type="entry name" value="Hemocyanin/hexamerin"/>
</dbReference>
<protein>
    <recommendedName>
        <fullName evidence="4">tyrosinase</fullName>
        <ecNumber evidence="4">1.14.18.1</ecNumber>
    </recommendedName>
</protein>
<evidence type="ECO:0000256" key="6">
    <source>
        <dbReference type="ARBA" id="ARBA00022723"/>
    </source>
</evidence>
<evidence type="ECO:0000256" key="2">
    <source>
        <dbReference type="ARBA" id="ARBA00004613"/>
    </source>
</evidence>
<dbReference type="VEuPathDB" id="VectorBase:MDOMA2_006491"/>
<evidence type="ECO:0000313" key="15">
    <source>
        <dbReference type="EnsemblMetazoa" id="MDOA013572-PA"/>
    </source>
</evidence>
<evidence type="ECO:0000256" key="10">
    <source>
        <dbReference type="ARBA" id="ARBA00023101"/>
    </source>
</evidence>
<dbReference type="GO" id="GO:0004503">
    <property type="term" value="F:tyrosinase activity"/>
    <property type="evidence" value="ECO:0007669"/>
    <property type="project" value="UniProtKB-EC"/>
</dbReference>
<dbReference type="SUPFAM" id="SSF81296">
    <property type="entry name" value="E set domains"/>
    <property type="match status" value="1"/>
</dbReference>
<dbReference type="SUPFAM" id="SSF48050">
    <property type="entry name" value="Hemocyanin, N-terminal domain"/>
    <property type="match status" value="1"/>
</dbReference>
<dbReference type="Gene3D" id="1.10.1280.10">
    <property type="entry name" value="Di-copper center containing domain from catechol oxidase"/>
    <property type="match status" value="1"/>
</dbReference>
<dbReference type="eggNOG" id="ENOG502QQCG">
    <property type="taxonomic scope" value="Eukaryota"/>
</dbReference>
<dbReference type="PANTHER" id="PTHR11511">
    <property type="entry name" value="LARVAL STORAGE PROTEIN/PHENOLOXIDASE"/>
    <property type="match status" value="1"/>
</dbReference>
<dbReference type="Proteomes" id="UP001652621">
    <property type="component" value="Unplaced"/>
</dbReference>
<dbReference type="RefSeq" id="XP_005179890.1">
    <property type="nucleotide sequence ID" value="XM_005179833.3"/>
</dbReference>
<evidence type="ECO:0000313" key="17">
    <source>
        <dbReference type="RefSeq" id="XP_005179890.1"/>
    </source>
</evidence>
<dbReference type="GO" id="GO:0004097">
    <property type="term" value="F:catechol oxidase activity"/>
    <property type="evidence" value="ECO:0007669"/>
    <property type="project" value="UniProtKB-ARBA"/>
</dbReference>
<dbReference type="EC" id="1.14.18.1" evidence="4"/>
<evidence type="ECO:0000256" key="7">
    <source>
        <dbReference type="ARBA" id="ARBA00023002"/>
    </source>
</evidence>
<evidence type="ECO:0000256" key="12">
    <source>
        <dbReference type="ARBA" id="ARBA00048233"/>
    </source>
</evidence>
<evidence type="ECO:0000256" key="8">
    <source>
        <dbReference type="ARBA" id="ARBA00023008"/>
    </source>
</evidence>
<gene>
    <name evidence="15" type="primary">101890876</name>
    <name evidence="17" type="synonym">LOC101890876</name>
</gene>
<keyword evidence="10" id="KW-0470">Melanin biosynthesis</keyword>
<dbReference type="PRINTS" id="PR00187">
    <property type="entry name" value="HAEMOCYANIN"/>
</dbReference>
<evidence type="ECO:0000256" key="13">
    <source>
        <dbReference type="ARBA" id="ARBA00048881"/>
    </source>
</evidence>
<keyword evidence="5" id="KW-0964">Secreted</keyword>
<dbReference type="GO" id="GO:0046872">
    <property type="term" value="F:metal ion binding"/>
    <property type="evidence" value="ECO:0007669"/>
    <property type="project" value="UniProtKB-KW"/>
</dbReference>
<dbReference type="GeneID" id="101890876"/>
<sequence>MSRSMADKKNLLLLFDKPTEPVFMEKGKTPTVFDVPDKFLTDRYRPIGNEVQSRFGERAEQRVPVRDITLPDLRIPMSLARDEQFSLFIPRHRRIAGRLIDIFVGLRSIEDLQSVAVYARDRVNPFLFNYALSVALLHRPDTKGLDLPSFAQSFPEKYVDSKVFRQAREEASVVPEGSRMPIVVPRDYTASDLDPEHRLWYFREDMGINLHHWHWHLVYPFEAGDRTIVDKDRRGELFYYMHEQIMARYNMERFSNNLPRVARFNNFREPISEGYFPKMDSLVASRSWPPRFNNIKLSDLNRESDQINVDINDLERWRNQIMEAIHKGFAVDESGNQQRLTEQDGINILGNMLESSIISPNRNLYGDLHNMGHVLISYAHDPDHRHLESFGVMGDSATAMRDPAFYRWHSNIDDIFQEHKRKLPPYTLPQLQYDGITIEGLQVASDGGQPNVLSTFWQQTDLDLSRGMDFVPRGNVFARFTHLQHTPFTYTLNVKNASGAQRFGTVRIFLGPKTDERGQQMLFNEQRLMMVELDKFVASFNPGQNTIRRRSEESNVTIPFERTFRNLDANRPNANTSEELEFNFCGCGWPAHMLIPKGLPGDGLRCQLFVMISNYEDDRVDQDLVGSCSDASSYCGVRDRKYPDRRAMGFPFDRLPRQGADRLTNFLTPNMSIVDVSIRHDANRVVQRQ</sequence>
<evidence type="ECO:0000256" key="4">
    <source>
        <dbReference type="ARBA" id="ARBA00011906"/>
    </source>
</evidence>
<dbReference type="SUPFAM" id="SSF48056">
    <property type="entry name" value="Di-copper centre-containing domain"/>
    <property type="match status" value="1"/>
</dbReference>
<dbReference type="OrthoDB" id="8119704at2759"/>
<dbReference type="GO" id="GO:0042417">
    <property type="term" value="P:dopamine metabolic process"/>
    <property type="evidence" value="ECO:0007669"/>
    <property type="project" value="UniProtKB-ARBA"/>
</dbReference>
<dbReference type="PROSITE" id="PS00209">
    <property type="entry name" value="HEMOCYANIN_1"/>
    <property type="match status" value="1"/>
</dbReference>
<dbReference type="Gene3D" id="1.20.1370.10">
    <property type="entry name" value="Hemocyanin, N-terminal domain"/>
    <property type="match status" value="1"/>
</dbReference>
<dbReference type="GO" id="GO:0005576">
    <property type="term" value="C:extracellular region"/>
    <property type="evidence" value="ECO:0007669"/>
    <property type="project" value="UniProtKB-SubCell"/>
</dbReference>
<dbReference type="VEuPathDB" id="VectorBase:MDOA013572"/>
<keyword evidence="8" id="KW-0186">Copper</keyword>
<reference evidence="17" key="2">
    <citation type="submission" date="2025-04" db="UniProtKB">
        <authorList>
            <consortium name="RefSeq"/>
        </authorList>
    </citation>
    <scope>IDENTIFICATION</scope>
    <source>
        <strain evidence="17">Aabys</strain>
    </source>
</reference>
<dbReference type="PROSITE" id="PS00498">
    <property type="entry name" value="TYROSINASE_2"/>
    <property type="match status" value="1"/>
</dbReference>